<dbReference type="Pfam" id="PF00905">
    <property type="entry name" value="Transpeptidase"/>
    <property type="match status" value="1"/>
</dbReference>
<dbReference type="InterPro" id="IPR050515">
    <property type="entry name" value="Beta-lactam/transpept"/>
</dbReference>
<keyword evidence="11 14" id="KW-1133">Transmembrane helix</keyword>
<evidence type="ECO:0000313" key="19">
    <source>
        <dbReference type="Proteomes" id="UP000219788"/>
    </source>
</evidence>
<proteinExistence type="inferred from homology"/>
<evidence type="ECO:0000256" key="10">
    <source>
        <dbReference type="ARBA" id="ARBA00022984"/>
    </source>
</evidence>
<evidence type="ECO:0000256" key="4">
    <source>
        <dbReference type="ARBA" id="ARBA00022519"/>
    </source>
</evidence>
<protein>
    <recommendedName>
        <fullName evidence="14">Peptidoglycan D,D-transpeptidase MrdA</fullName>
        <ecNumber evidence="14">3.4.16.4</ecNumber>
    </recommendedName>
    <alternativeName>
        <fullName evidence="14">Penicillin-binding protein 2</fullName>
        <shortName evidence="14">PBP-2</shortName>
    </alternativeName>
</protein>
<dbReference type="Gene3D" id="3.30.1390.30">
    <property type="entry name" value="Penicillin-binding protein 2a, domain 3"/>
    <property type="match status" value="1"/>
</dbReference>
<dbReference type="HAMAP" id="MF_02081">
    <property type="entry name" value="MrdA_transpept"/>
    <property type="match status" value="1"/>
</dbReference>
<feature type="transmembrane region" description="Helical" evidence="14">
    <location>
        <begin position="21"/>
        <end position="41"/>
    </location>
</feature>
<evidence type="ECO:0000256" key="9">
    <source>
        <dbReference type="ARBA" id="ARBA00022960"/>
    </source>
</evidence>
<evidence type="ECO:0000256" key="2">
    <source>
        <dbReference type="ARBA" id="ARBA00004236"/>
    </source>
</evidence>
<dbReference type="GO" id="GO:0006508">
    <property type="term" value="P:proteolysis"/>
    <property type="evidence" value="ECO:0007669"/>
    <property type="project" value="UniProtKB-KW"/>
</dbReference>
<evidence type="ECO:0000256" key="6">
    <source>
        <dbReference type="ARBA" id="ARBA00022670"/>
    </source>
</evidence>
<evidence type="ECO:0000256" key="5">
    <source>
        <dbReference type="ARBA" id="ARBA00022645"/>
    </source>
</evidence>
<dbReference type="GO" id="GO:0009002">
    <property type="term" value="F:serine-type D-Ala-D-Ala carboxypeptidase activity"/>
    <property type="evidence" value="ECO:0007669"/>
    <property type="project" value="UniProtKB-UniRule"/>
</dbReference>
<sequence length="677" mass="75400">MNLLKDAIRDHGAESALFLRRTLIALVVVILCFTLLIANLYHLQVQDHAEYQTRSDENDIKTLPVAPVRGLIYDRYGTPLVENQTLYQISLIPGKTPHLAQTLKALTPLVDLTPQEIDDFHQAMKHARRFAEVPLKEGLSEREVSRFAVNEFAFPGVQLSTYQQRYYPYGAELAHVVGYVSKINDHDLQRLDAEGQLENYSADHDIGKQGIERYYESLLHGKTGSQEVEVDSHGRIVRYLKEQPPHAGSSVYLTLDLPLQHFIEQQLKGQRAAVVVMDPRDGGILAMVSSPSYDPNPFVNGISYKAYNALLHNPALPLINRVTQGIYPPASTVKPYMASAALLAGVITPQTTFFGAPTWTLPGTHRRYRDWLKSGHGILNVVKAIEESADTFFYQVAYEMGIDRIHQWMSQFGYGQLSGIDLDEEARGVLPDRDWKLRVHHKPWYQGDTVSVGIGQGYWTATPIQMVKALGILINNGKVVTPHLLYAVKHGQQIVPYRQSHFRQIATPTSPVWDIVKRGMYGMANDPNGTGYKYFHTAPYQIAGKSGTSQVFGLKQNQVYNAKMIPVRLRDHIFYTVFAPYPHPRIAMAVILENGGGDGVVAAPVTRAILDYIFRSTTTTATTNAPASTVGPRDKSAFSPVRANASATLTPASQAGRQLEQPGDQDQRKAHRPGQAD</sequence>
<keyword evidence="10 14" id="KW-0573">Peptidoglycan synthesis</keyword>
<dbReference type="FunFam" id="3.40.710.10:FF:000004">
    <property type="entry name" value="Peptidoglycan D,D-transpeptidase MrdA"/>
    <property type="match status" value="1"/>
</dbReference>
<dbReference type="SUPFAM" id="SSF56519">
    <property type="entry name" value="Penicillin binding protein dimerisation domain"/>
    <property type="match status" value="1"/>
</dbReference>
<dbReference type="STRING" id="636.AAW15_08950"/>
<comment type="subcellular location">
    <subcellularLocation>
        <location evidence="14">Cell inner membrane</location>
        <topology evidence="14">Single-pass membrane protein</topology>
    </subcellularLocation>
    <subcellularLocation>
        <location evidence="2">Cell membrane</location>
    </subcellularLocation>
    <subcellularLocation>
        <location evidence="1">Membrane</location>
        <topology evidence="1">Single-pass membrane protein</topology>
    </subcellularLocation>
</comment>
<evidence type="ECO:0000256" key="12">
    <source>
        <dbReference type="ARBA" id="ARBA00023136"/>
    </source>
</evidence>
<keyword evidence="9 14" id="KW-0133">Cell shape</keyword>
<dbReference type="GO" id="GO:0009252">
    <property type="term" value="P:peptidoglycan biosynthetic process"/>
    <property type="evidence" value="ECO:0007669"/>
    <property type="project" value="UniProtKB-UniRule"/>
</dbReference>
<dbReference type="SUPFAM" id="SSF56601">
    <property type="entry name" value="beta-lactamase/transpeptidase-like"/>
    <property type="match status" value="1"/>
</dbReference>
<keyword evidence="6 14" id="KW-0645">Protease</keyword>
<keyword evidence="7 14" id="KW-0812">Transmembrane</keyword>
<dbReference type="EC" id="3.4.16.4" evidence="14"/>
<evidence type="ECO:0000259" key="16">
    <source>
        <dbReference type="Pfam" id="PF00905"/>
    </source>
</evidence>
<dbReference type="EMBL" id="PDDV01000013">
    <property type="protein sequence ID" value="PEH72878.1"/>
    <property type="molecule type" value="Genomic_DNA"/>
</dbReference>
<keyword evidence="3 14" id="KW-1003">Cell membrane</keyword>
<comment type="catalytic activity">
    <reaction evidence="14">
        <text>Preferential cleavage: (Ac)2-L-Lys-D-Ala-|-D-Ala. Also transpeptidation of peptidyl-alanyl moieties that are N-acyl substituents of D-alanine.</text>
        <dbReference type="EC" id="3.4.16.4"/>
    </reaction>
</comment>
<evidence type="ECO:0000313" key="18">
    <source>
        <dbReference type="EMBL" id="PEH72878.1"/>
    </source>
</evidence>
<comment type="function">
    <text evidence="14">Catalyzes cross-linking of the peptidoglycan cell wall.</text>
</comment>
<dbReference type="GO" id="GO:0071555">
    <property type="term" value="P:cell wall organization"/>
    <property type="evidence" value="ECO:0007669"/>
    <property type="project" value="UniProtKB-KW"/>
</dbReference>
<evidence type="ECO:0000256" key="3">
    <source>
        <dbReference type="ARBA" id="ARBA00022475"/>
    </source>
</evidence>
<evidence type="ECO:0000256" key="14">
    <source>
        <dbReference type="HAMAP-Rule" id="MF_02081"/>
    </source>
</evidence>
<dbReference type="InterPro" id="IPR012338">
    <property type="entry name" value="Beta-lactam/transpept-like"/>
</dbReference>
<dbReference type="Pfam" id="PF03717">
    <property type="entry name" value="PBP_dimer"/>
    <property type="match status" value="1"/>
</dbReference>
<dbReference type="GO" id="GO:0008360">
    <property type="term" value="P:regulation of cell shape"/>
    <property type="evidence" value="ECO:0007669"/>
    <property type="project" value="UniProtKB-KW"/>
</dbReference>
<feature type="domain" description="Penicillin-binding protein transpeptidase" evidence="16">
    <location>
        <begin position="273"/>
        <end position="611"/>
    </location>
</feature>
<feature type="compositionally biased region" description="Polar residues" evidence="15">
    <location>
        <begin position="645"/>
        <end position="656"/>
    </location>
</feature>
<dbReference type="InterPro" id="IPR017790">
    <property type="entry name" value="Penicillin-binding_protein_2"/>
</dbReference>
<dbReference type="AlphaFoldDB" id="A0A2A7U3M9"/>
<dbReference type="UniPathway" id="UPA00219"/>
<dbReference type="RefSeq" id="WP_098143248.1">
    <property type="nucleotide sequence ID" value="NZ_CP100789.1"/>
</dbReference>
<evidence type="ECO:0000256" key="11">
    <source>
        <dbReference type="ARBA" id="ARBA00022989"/>
    </source>
</evidence>
<evidence type="ECO:0000256" key="13">
    <source>
        <dbReference type="ARBA" id="ARBA00023316"/>
    </source>
</evidence>
<comment type="caution">
    <text evidence="18">The sequence shown here is derived from an EMBL/GenBank/DDBJ whole genome shotgun (WGS) entry which is preliminary data.</text>
</comment>
<comment type="caution">
    <text evidence="14">Lacks conserved residue(s) required for the propagation of feature annotation.</text>
</comment>
<evidence type="ECO:0000256" key="15">
    <source>
        <dbReference type="SAM" id="MobiDB-lite"/>
    </source>
</evidence>
<keyword evidence="13 14" id="KW-0961">Cell wall biogenesis/degradation</keyword>
<comment type="pathway">
    <text evidence="14">Cell wall biogenesis; peptidoglycan biosynthesis.</text>
</comment>
<reference evidence="19" key="1">
    <citation type="submission" date="2017-09" db="EMBL/GenBank/DDBJ databases">
        <title>FDA dAtabase for Regulatory Grade micrObial Sequences (FDA-ARGOS): Supporting development and validation of Infectious Disease Dx tests.</title>
        <authorList>
            <person name="Goldberg B."/>
            <person name="Campos J."/>
            <person name="Tallon L."/>
            <person name="Sadzewicz L."/>
            <person name="Ott S."/>
            <person name="Zhao X."/>
            <person name="Nagaraj S."/>
            <person name="Vavikolanu K."/>
            <person name="Aluvathingal J."/>
            <person name="Nadendla S."/>
            <person name="Geyer C."/>
            <person name="Sichtig H."/>
        </authorList>
    </citation>
    <scope>NUCLEOTIDE SEQUENCE [LARGE SCALE GENOMIC DNA]</scope>
    <source>
        <strain evidence="19">FDAARGOS_370</strain>
    </source>
</reference>
<comment type="similarity">
    <text evidence="14">Belongs to the transpeptidase family. MrdA subfamily.</text>
</comment>
<gene>
    <name evidence="14 18" type="primary">mrdA</name>
    <name evidence="18" type="ORF">CRM76_13490</name>
</gene>
<name>A0A2A7U3M9_EDWTA</name>
<evidence type="ECO:0000259" key="17">
    <source>
        <dbReference type="Pfam" id="PF03717"/>
    </source>
</evidence>
<dbReference type="Gene3D" id="3.90.1310.10">
    <property type="entry name" value="Penicillin-binding protein 2a (Domain 2)"/>
    <property type="match status" value="1"/>
</dbReference>
<dbReference type="Proteomes" id="UP000219788">
    <property type="component" value="Unassembled WGS sequence"/>
</dbReference>
<dbReference type="PANTHER" id="PTHR30627:SF2">
    <property type="entry name" value="PEPTIDOGLYCAN D,D-TRANSPEPTIDASE MRDA"/>
    <property type="match status" value="1"/>
</dbReference>
<dbReference type="GO" id="GO:0005886">
    <property type="term" value="C:plasma membrane"/>
    <property type="evidence" value="ECO:0007669"/>
    <property type="project" value="UniProtKB-SubCell"/>
</dbReference>
<dbReference type="FunFam" id="3.90.1310.10:FF:000001">
    <property type="entry name" value="Peptidoglycan D,D-transpeptidase MrdA"/>
    <property type="match status" value="1"/>
</dbReference>
<evidence type="ECO:0000256" key="8">
    <source>
        <dbReference type="ARBA" id="ARBA00022801"/>
    </source>
</evidence>
<dbReference type="OrthoDB" id="9766847at2"/>
<keyword evidence="8 14" id="KW-0378">Hydrolase</keyword>
<evidence type="ECO:0000256" key="7">
    <source>
        <dbReference type="ARBA" id="ARBA00022692"/>
    </source>
</evidence>
<keyword evidence="5 14" id="KW-0121">Carboxypeptidase</keyword>
<dbReference type="Gene3D" id="3.40.710.10">
    <property type="entry name" value="DD-peptidase/beta-lactamase superfamily"/>
    <property type="match status" value="1"/>
</dbReference>
<dbReference type="InterPro" id="IPR005311">
    <property type="entry name" value="PBP_dimer"/>
</dbReference>
<keyword evidence="12 14" id="KW-0472">Membrane</keyword>
<dbReference type="PANTHER" id="PTHR30627">
    <property type="entry name" value="PEPTIDOGLYCAN D,D-TRANSPEPTIDASE"/>
    <property type="match status" value="1"/>
</dbReference>
<keyword evidence="4 14" id="KW-0997">Cell inner membrane</keyword>
<dbReference type="InterPro" id="IPR036138">
    <property type="entry name" value="PBP_dimer_sf"/>
</dbReference>
<dbReference type="GO" id="GO:0008658">
    <property type="term" value="F:penicillin binding"/>
    <property type="evidence" value="ECO:0007669"/>
    <property type="project" value="UniProtKB-UniRule"/>
</dbReference>
<accession>A0A2A7U3M9</accession>
<dbReference type="GO" id="GO:0071972">
    <property type="term" value="F:peptidoglycan L,D-transpeptidase activity"/>
    <property type="evidence" value="ECO:0007669"/>
    <property type="project" value="TreeGrafter"/>
</dbReference>
<feature type="domain" description="Penicillin-binding protein dimerisation" evidence="17">
    <location>
        <begin position="66"/>
        <end position="238"/>
    </location>
</feature>
<dbReference type="InterPro" id="IPR001460">
    <property type="entry name" value="PCN-bd_Tpept"/>
</dbReference>
<organism evidence="18 19">
    <name type="scientific">Edwardsiella tarda</name>
    <dbReference type="NCBI Taxonomy" id="636"/>
    <lineage>
        <taxon>Bacteria</taxon>
        <taxon>Pseudomonadati</taxon>
        <taxon>Pseudomonadota</taxon>
        <taxon>Gammaproteobacteria</taxon>
        <taxon>Enterobacterales</taxon>
        <taxon>Hafniaceae</taxon>
        <taxon>Edwardsiella</taxon>
    </lineage>
</organism>
<feature type="active site" description="Acyl-ester intermediate" evidence="14">
    <location>
        <position position="331"/>
    </location>
</feature>
<dbReference type="NCBIfam" id="TIGR03423">
    <property type="entry name" value="pbp2_mrdA"/>
    <property type="match status" value="1"/>
</dbReference>
<feature type="region of interest" description="Disordered" evidence="15">
    <location>
        <begin position="622"/>
        <end position="677"/>
    </location>
</feature>
<evidence type="ECO:0000256" key="1">
    <source>
        <dbReference type="ARBA" id="ARBA00004167"/>
    </source>
</evidence>